<dbReference type="PANTHER" id="PTHR34660">
    <property type="entry name" value="MYB-LIKE PROTEIN X"/>
    <property type="match status" value="1"/>
</dbReference>
<feature type="compositionally biased region" description="Basic and acidic residues" evidence="1">
    <location>
        <begin position="62"/>
        <end position="73"/>
    </location>
</feature>
<proteinExistence type="predicted"/>
<feature type="region of interest" description="Disordered" evidence="1">
    <location>
        <begin position="44"/>
        <end position="143"/>
    </location>
</feature>
<evidence type="ECO:0000256" key="1">
    <source>
        <dbReference type="SAM" id="MobiDB-lite"/>
    </source>
</evidence>
<feature type="compositionally biased region" description="Basic and acidic residues" evidence="1">
    <location>
        <begin position="44"/>
        <end position="56"/>
    </location>
</feature>
<protein>
    <submittedName>
        <fullName evidence="3">Uncharacterized protein LOC110418400 isoform X2</fullName>
    </submittedName>
</protein>
<dbReference type="GeneID" id="110418400"/>
<feature type="compositionally biased region" description="Polar residues" evidence="1">
    <location>
        <begin position="99"/>
        <end position="133"/>
    </location>
</feature>
<keyword evidence="2" id="KW-1185">Reference proteome</keyword>
<feature type="compositionally biased region" description="Basic and acidic residues" evidence="1">
    <location>
        <begin position="85"/>
        <end position="98"/>
    </location>
</feature>
<reference evidence="3" key="1">
    <citation type="submission" date="2025-08" db="UniProtKB">
        <authorList>
            <consortium name="RefSeq"/>
        </authorList>
    </citation>
    <scope>IDENTIFICATION</scope>
    <source>
        <tissue evidence="3">Leaf</tissue>
    </source>
</reference>
<dbReference type="RefSeq" id="XP_021286795.1">
    <property type="nucleotide sequence ID" value="XM_021431120.1"/>
</dbReference>
<accession>A0A6J1AIX4</accession>
<dbReference type="AlphaFoldDB" id="A0A6J1AIX4"/>
<name>A0A6J1AIX4_9ROSI</name>
<sequence length="176" mass="20464">MWLLSSRSWIRRMSRCLPFPPPRYVRNGVSGEALLELIKVQRERVKAEREKEEEKWRSKKETRKEREQGEICQKKPGHHERRQRFRGDEGGGRSENQGKTENGTQEMESSGLTEELKQPTSDSFYESSDNSQSIHKKRNADPAMTAIIMEILFRLMSSSKSTRLLKPYPANQTALP</sequence>
<gene>
    <name evidence="3" type="primary">LOC110418400</name>
</gene>
<feature type="compositionally biased region" description="Basic residues" evidence="1">
    <location>
        <begin position="75"/>
        <end position="84"/>
    </location>
</feature>
<evidence type="ECO:0000313" key="3">
    <source>
        <dbReference type="RefSeq" id="XP_021286795.1"/>
    </source>
</evidence>
<organism evidence="2 3">
    <name type="scientific">Herrania umbratica</name>
    <dbReference type="NCBI Taxonomy" id="108875"/>
    <lineage>
        <taxon>Eukaryota</taxon>
        <taxon>Viridiplantae</taxon>
        <taxon>Streptophyta</taxon>
        <taxon>Embryophyta</taxon>
        <taxon>Tracheophyta</taxon>
        <taxon>Spermatophyta</taxon>
        <taxon>Magnoliopsida</taxon>
        <taxon>eudicotyledons</taxon>
        <taxon>Gunneridae</taxon>
        <taxon>Pentapetalae</taxon>
        <taxon>rosids</taxon>
        <taxon>malvids</taxon>
        <taxon>Malvales</taxon>
        <taxon>Malvaceae</taxon>
        <taxon>Byttnerioideae</taxon>
        <taxon>Herrania</taxon>
    </lineage>
</organism>
<evidence type="ECO:0000313" key="2">
    <source>
        <dbReference type="Proteomes" id="UP000504621"/>
    </source>
</evidence>
<dbReference type="PANTHER" id="PTHR34660:SF7">
    <property type="entry name" value="DNA LIGASE-LIKE PROTEIN"/>
    <property type="match status" value="1"/>
</dbReference>
<dbReference type="Proteomes" id="UP000504621">
    <property type="component" value="Unplaced"/>
</dbReference>